<proteinExistence type="predicted"/>
<dbReference type="Proteomes" id="UP000838686">
    <property type="component" value="Unassembled WGS sequence"/>
</dbReference>
<dbReference type="RefSeq" id="WP_236344987.1">
    <property type="nucleotide sequence ID" value="NZ_CAKMMF010000032.1"/>
</dbReference>
<accession>A0ABM9CQ61</accession>
<keyword evidence="2" id="KW-1185">Reference proteome</keyword>
<sequence>MLETNDMKQVLHYLHAEIVRIETISGTLASVEHEHYQKLTNFDQKELVDIAVEEQSAARQLGAVKQMCLNMSQQIDGMIRNMDRGAGDEIH</sequence>
<gene>
    <name evidence="1" type="ORF">PAECIP111893_04514</name>
</gene>
<dbReference type="EMBL" id="CAKMMF010000032">
    <property type="protein sequence ID" value="CAH1219198.1"/>
    <property type="molecule type" value="Genomic_DNA"/>
</dbReference>
<reference evidence="1" key="1">
    <citation type="submission" date="2022-01" db="EMBL/GenBank/DDBJ databases">
        <authorList>
            <person name="Criscuolo A."/>
        </authorList>
    </citation>
    <scope>NUCLEOTIDE SEQUENCE</scope>
    <source>
        <strain evidence="1">CIP111893</strain>
    </source>
</reference>
<comment type="caution">
    <text evidence="1">The sequence shown here is derived from an EMBL/GenBank/DDBJ whole genome shotgun (WGS) entry which is preliminary data.</text>
</comment>
<evidence type="ECO:0000313" key="1">
    <source>
        <dbReference type="EMBL" id="CAH1219198.1"/>
    </source>
</evidence>
<name>A0ABM9CQ61_9BACL</name>
<organism evidence="1 2">
    <name type="scientific">Paenibacillus plantiphilus</name>
    <dbReference type="NCBI Taxonomy" id="2905650"/>
    <lineage>
        <taxon>Bacteria</taxon>
        <taxon>Bacillati</taxon>
        <taxon>Bacillota</taxon>
        <taxon>Bacilli</taxon>
        <taxon>Bacillales</taxon>
        <taxon>Paenibacillaceae</taxon>
        <taxon>Paenibacillus</taxon>
    </lineage>
</organism>
<evidence type="ECO:0000313" key="2">
    <source>
        <dbReference type="Proteomes" id="UP000838686"/>
    </source>
</evidence>
<protein>
    <submittedName>
        <fullName evidence="1">Uncharacterized protein</fullName>
    </submittedName>
</protein>